<dbReference type="Proteomes" id="UP000000238">
    <property type="component" value="Chromosome"/>
</dbReference>
<dbReference type="OrthoDB" id="6196088at2"/>
<dbReference type="KEGG" id="hch:HCH_03278"/>
<gene>
    <name evidence="2" type="ordered locus">HCH_03278</name>
</gene>
<name>Q2SH39_HAHCH</name>
<protein>
    <submittedName>
        <fullName evidence="2">Uncharacterized protein</fullName>
    </submittedName>
</protein>
<dbReference type="STRING" id="349521.HCH_03278"/>
<feature type="region of interest" description="Disordered" evidence="1">
    <location>
        <begin position="25"/>
        <end position="46"/>
    </location>
</feature>
<feature type="compositionally biased region" description="Polar residues" evidence="1">
    <location>
        <begin position="197"/>
        <end position="217"/>
    </location>
</feature>
<evidence type="ECO:0000256" key="1">
    <source>
        <dbReference type="SAM" id="MobiDB-lite"/>
    </source>
</evidence>
<dbReference type="HOGENOM" id="CLU_717218_0_0_6"/>
<feature type="compositionally biased region" description="Polar residues" evidence="1">
    <location>
        <begin position="226"/>
        <end position="238"/>
    </location>
</feature>
<reference evidence="2 3" key="1">
    <citation type="journal article" date="2005" name="Nucleic Acids Res.">
        <title>Genomic blueprint of Hahella chejuensis, a marine microbe producing an algicidal agent.</title>
        <authorList>
            <person name="Jeong H."/>
            <person name="Yim J.H."/>
            <person name="Lee C."/>
            <person name="Choi S.-H."/>
            <person name="Park Y.K."/>
            <person name="Yoon S.H."/>
            <person name="Hur C.-G."/>
            <person name="Kang H.-Y."/>
            <person name="Kim D."/>
            <person name="Lee H.H."/>
            <person name="Park K.H."/>
            <person name="Park S.-H."/>
            <person name="Park H.-S."/>
            <person name="Lee H.K."/>
            <person name="Oh T.K."/>
            <person name="Kim J.F."/>
        </authorList>
    </citation>
    <scope>NUCLEOTIDE SEQUENCE [LARGE SCALE GENOMIC DNA]</scope>
    <source>
        <strain evidence="2 3">KCTC 2396</strain>
    </source>
</reference>
<organism evidence="2 3">
    <name type="scientific">Hahella chejuensis (strain KCTC 2396)</name>
    <dbReference type="NCBI Taxonomy" id="349521"/>
    <lineage>
        <taxon>Bacteria</taxon>
        <taxon>Pseudomonadati</taxon>
        <taxon>Pseudomonadota</taxon>
        <taxon>Gammaproteobacteria</taxon>
        <taxon>Oceanospirillales</taxon>
        <taxon>Hahellaceae</taxon>
        <taxon>Hahella</taxon>
    </lineage>
</organism>
<dbReference type="AlphaFoldDB" id="Q2SH39"/>
<sequence length="385" mass="40189">MNISNTGLELNIPAPASLYSTQNVSASATRTAQPPALTASRQQDVETPFPPAARLLDAPSTVESEFDAGALSFKLNGTNHGADTFKIMEAIHKIFIEMRRQAAESRQDAYLSQWTALEAKAEEIKSAARKDLAASVVNGAMSMAGGALGMYGGARAISQTNKAMKLDIAKPKLDAPAPSKTLELEMPTPAVKPPTPGNTGSTASTASKSNAGQTPPTANAAPVNKTPANGSAQSSQSKPAVETEAPIKPVNADAEKAPDANAANKAKEQADAPKGKNDGPDASAKSTEVRHKELMSDAQNYSSIGMVVGQFFTGFGGLIAAPLSYSAELDRAQKEQQDAQATKAQADVESEVEFVRAASEGAKAIQDFLDQFITSRAQVNSKIMA</sequence>
<feature type="region of interest" description="Disordered" evidence="1">
    <location>
        <begin position="182"/>
        <end position="290"/>
    </location>
</feature>
<keyword evidence="3" id="KW-1185">Reference proteome</keyword>
<evidence type="ECO:0000313" key="2">
    <source>
        <dbReference type="EMBL" id="ABC30035.1"/>
    </source>
</evidence>
<dbReference type="EMBL" id="CP000155">
    <property type="protein sequence ID" value="ABC30035.1"/>
    <property type="molecule type" value="Genomic_DNA"/>
</dbReference>
<feature type="compositionally biased region" description="Basic and acidic residues" evidence="1">
    <location>
        <begin position="265"/>
        <end position="279"/>
    </location>
</feature>
<evidence type="ECO:0000313" key="3">
    <source>
        <dbReference type="Proteomes" id="UP000000238"/>
    </source>
</evidence>
<accession>Q2SH39</accession>
<dbReference type="RefSeq" id="WP_011397104.1">
    <property type="nucleotide sequence ID" value="NC_007645.1"/>
</dbReference>
<dbReference type="NCBIfam" id="NF038055">
    <property type="entry name" value="T3SS_SctB_pilot"/>
    <property type="match status" value="1"/>
</dbReference>
<proteinExistence type="predicted"/>